<dbReference type="Gene3D" id="3.60.21.10">
    <property type="match status" value="1"/>
</dbReference>
<evidence type="ECO:0000313" key="3">
    <source>
        <dbReference type="EMBL" id="EIJ41231.1"/>
    </source>
</evidence>
<dbReference type="STRING" id="395493.BegalDRAFT_0311"/>
<dbReference type="eggNOG" id="COG0639">
    <property type="taxonomic scope" value="Bacteria"/>
</dbReference>
<dbReference type="EMBL" id="JH600070">
    <property type="protein sequence ID" value="EIJ41231.1"/>
    <property type="molecule type" value="Genomic_DNA"/>
</dbReference>
<evidence type="ECO:0000313" key="4">
    <source>
        <dbReference type="Proteomes" id="UP000005744"/>
    </source>
</evidence>
<organism evidence="3 4">
    <name type="scientific">Beggiatoa alba B18LD</name>
    <dbReference type="NCBI Taxonomy" id="395493"/>
    <lineage>
        <taxon>Bacteria</taxon>
        <taxon>Pseudomonadati</taxon>
        <taxon>Pseudomonadota</taxon>
        <taxon>Gammaproteobacteria</taxon>
        <taxon>Thiotrichales</taxon>
        <taxon>Thiotrichaceae</taxon>
        <taxon>Beggiatoa</taxon>
    </lineage>
</organism>
<name>I3CC88_9GAMM</name>
<dbReference type="CDD" id="cd00838">
    <property type="entry name" value="MPP_superfamily"/>
    <property type="match status" value="1"/>
</dbReference>
<sequence length="210" mass="24214">MRTAIVSDIHGNLEALKTVFIDIATRSVDRVICLGDLVEGGKYNDEVVEFIKNNQIQTVQGNHDAINPCQLKPVNQRWLDQLPTCFIEEDIIFTHISPRKKKENIIDYIEAWNIFDETTYRLCFVGHLHFPCLYGSQCEFFGESQTYVVDHGRYDLALDNRYVICFGAIGYPRRGGLFIRYGIYDSKTHSLEFIKLEGTLLPYGLCEDLF</sequence>
<dbReference type="AlphaFoldDB" id="I3CC88"/>
<dbReference type="InterPro" id="IPR029052">
    <property type="entry name" value="Metallo-depent_PP-like"/>
</dbReference>
<dbReference type="PIRSF" id="PIRSF000883">
    <property type="entry name" value="Pesterase_MJ0912"/>
    <property type="match status" value="1"/>
</dbReference>
<evidence type="ECO:0000259" key="2">
    <source>
        <dbReference type="Pfam" id="PF12850"/>
    </source>
</evidence>
<dbReference type="GO" id="GO:0005737">
    <property type="term" value="C:cytoplasm"/>
    <property type="evidence" value="ECO:0007669"/>
    <property type="project" value="TreeGrafter"/>
</dbReference>
<dbReference type="RefSeq" id="WP_002682984.1">
    <property type="nucleotide sequence ID" value="NZ_JH600070.1"/>
</dbReference>
<dbReference type="PANTHER" id="PTHR42850:SF2">
    <property type="entry name" value="BLL5683 PROTEIN"/>
    <property type="match status" value="1"/>
</dbReference>
<comment type="similarity">
    <text evidence="1">Belongs to the metallophosphoesterase superfamily. YfcE family.</text>
</comment>
<evidence type="ECO:0000256" key="1">
    <source>
        <dbReference type="ARBA" id="ARBA00008950"/>
    </source>
</evidence>
<accession>I3CC88</accession>
<dbReference type="Pfam" id="PF12850">
    <property type="entry name" value="Metallophos_2"/>
    <property type="match status" value="1"/>
</dbReference>
<protein>
    <submittedName>
        <fullName evidence="3">Putative phosphoesterase</fullName>
    </submittedName>
</protein>
<proteinExistence type="inferred from homology"/>
<dbReference type="OrthoDB" id="5296354at2"/>
<feature type="domain" description="Calcineurin-like phosphoesterase" evidence="2">
    <location>
        <begin position="1"/>
        <end position="132"/>
    </location>
</feature>
<dbReference type="InterPro" id="IPR050126">
    <property type="entry name" value="Ap4A_hydrolase"/>
</dbReference>
<gene>
    <name evidence="3" type="ORF">BegalDRAFT_0311</name>
</gene>
<dbReference type="Proteomes" id="UP000005744">
    <property type="component" value="Unassembled WGS sequence"/>
</dbReference>
<dbReference type="GO" id="GO:0016791">
    <property type="term" value="F:phosphatase activity"/>
    <property type="evidence" value="ECO:0007669"/>
    <property type="project" value="TreeGrafter"/>
</dbReference>
<dbReference type="InterPro" id="IPR011152">
    <property type="entry name" value="Pesterase_MJ0912"/>
</dbReference>
<keyword evidence="4" id="KW-1185">Reference proteome</keyword>
<dbReference type="SUPFAM" id="SSF56300">
    <property type="entry name" value="Metallo-dependent phosphatases"/>
    <property type="match status" value="1"/>
</dbReference>
<dbReference type="InterPro" id="IPR024654">
    <property type="entry name" value="Calcineurin-like_PHP_lpxH"/>
</dbReference>
<dbReference type="PANTHER" id="PTHR42850">
    <property type="entry name" value="METALLOPHOSPHOESTERASE"/>
    <property type="match status" value="1"/>
</dbReference>
<reference evidence="3 4" key="1">
    <citation type="submission" date="2011-11" db="EMBL/GenBank/DDBJ databases">
        <title>Improved High-Quality Draft sequence of Beggiatoa alba B18lD.</title>
        <authorList>
            <consortium name="US DOE Joint Genome Institute"/>
            <person name="Lucas S."/>
            <person name="Han J."/>
            <person name="Lapidus A."/>
            <person name="Cheng J.-F."/>
            <person name="Goodwin L."/>
            <person name="Pitluck S."/>
            <person name="Peters L."/>
            <person name="Mikhailova N."/>
            <person name="Held B."/>
            <person name="Detter J.C."/>
            <person name="Han C."/>
            <person name="Tapia R."/>
            <person name="Land M."/>
            <person name="Hauser L."/>
            <person name="Kyrpides N."/>
            <person name="Ivanova N."/>
            <person name="Pagani I."/>
            <person name="Samuel K."/>
            <person name="Teske A."/>
            <person name="Mueller J."/>
            <person name="Woyke T."/>
        </authorList>
    </citation>
    <scope>NUCLEOTIDE SEQUENCE [LARGE SCALE GENOMIC DNA]</scope>
    <source>
        <strain evidence="3 4">B18LD</strain>
    </source>
</reference>
<dbReference type="HOGENOM" id="CLU_074761_1_1_6"/>